<dbReference type="PANTHER" id="PTHR39957:SF2">
    <property type="entry name" value="GEO11553P1"/>
    <property type="match status" value="1"/>
</dbReference>
<dbReference type="SMART" id="SM01318">
    <property type="entry name" value="SVWC"/>
    <property type="match status" value="1"/>
</dbReference>
<dbReference type="EMBL" id="UFQT01000231">
    <property type="protein sequence ID" value="SSX22116.1"/>
    <property type="molecule type" value="Genomic_DNA"/>
</dbReference>
<evidence type="ECO:0000256" key="1">
    <source>
        <dbReference type="ARBA" id="ARBA00004613"/>
    </source>
</evidence>
<dbReference type="GO" id="GO:0005576">
    <property type="term" value="C:extracellular region"/>
    <property type="evidence" value="ECO:0007669"/>
    <property type="project" value="UniProtKB-SubCell"/>
</dbReference>
<dbReference type="AlphaFoldDB" id="A0A336LVP1"/>
<dbReference type="Pfam" id="PF15430">
    <property type="entry name" value="SVWC"/>
    <property type="match status" value="1"/>
</dbReference>
<organism evidence="5">
    <name type="scientific">Culicoides sonorensis</name>
    <name type="common">Biting midge</name>
    <dbReference type="NCBI Taxonomy" id="179676"/>
    <lineage>
        <taxon>Eukaryota</taxon>
        <taxon>Metazoa</taxon>
        <taxon>Ecdysozoa</taxon>
        <taxon>Arthropoda</taxon>
        <taxon>Hexapoda</taxon>
        <taxon>Insecta</taxon>
        <taxon>Pterygota</taxon>
        <taxon>Neoptera</taxon>
        <taxon>Endopterygota</taxon>
        <taxon>Diptera</taxon>
        <taxon>Nematocera</taxon>
        <taxon>Chironomoidea</taxon>
        <taxon>Ceratopogonidae</taxon>
        <taxon>Ceratopogoninae</taxon>
        <taxon>Culicoides</taxon>
        <taxon>Monoculicoides</taxon>
    </lineage>
</organism>
<reference evidence="5" key="1">
    <citation type="submission" date="2018-07" db="EMBL/GenBank/DDBJ databases">
        <authorList>
            <person name="Quirk P.G."/>
            <person name="Krulwich T.A."/>
        </authorList>
    </citation>
    <scope>NUCLEOTIDE SEQUENCE</scope>
</reference>
<proteinExistence type="predicted"/>
<dbReference type="InterPro" id="IPR029277">
    <property type="entry name" value="SVWC_dom"/>
</dbReference>
<evidence type="ECO:0000259" key="4">
    <source>
        <dbReference type="SMART" id="SM01318"/>
    </source>
</evidence>
<feature type="domain" description="Single" evidence="4">
    <location>
        <begin position="8"/>
        <end position="74"/>
    </location>
</feature>
<protein>
    <submittedName>
        <fullName evidence="5">CSON006117 protein</fullName>
    </submittedName>
</protein>
<name>A0A336LVP1_CULSO</name>
<dbReference type="VEuPathDB" id="VectorBase:CSON006117"/>
<feature type="region of interest" description="Disordered" evidence="3">
    <location>
        <begin position="79"/>
        <end position="120"/>
    </location>
</feature>
<comment type="subcellular location">
    <subcellularLocation>
        <location evidence="1">Secreted</location>
    </subcellularLocation>
</comment>
<sequence>MTDHPNECWDKETNSFYQTGSLNQRKGKCEMIRCYADYSMDSVGCHTKPAQTGCTASKTDFSKSYPDCCPRINCNNNNNHNQNHQNNNLAGVQQGTSQTTSTQTPVAAQPATITKKPTTTTIHLPVTQKPVLGTKSK</sequence>
<evidence type="ECO:0000313" key="5">
    <source>
        <dbReference type="EMBL" id="SSX22116.1"/>
    </source>
</evidence>
<evidence type="ECO:0000256" key="2">
    <source>
        <dbReference type="ARBA" id="ARBA00022525"/>
    </source>
</evidence>
<dbReference type="InterPro" id="IPR053308">
    <property type="entry name" value="Vago-like"/>
</dbReference>
<keyword evidence="2" id="KW-0964">Secreted</keyword>
<gene>
    <name evidence="5" type="primary">CSON006117</name>
</gene>
<evidence type="ECO:0000256" key="3">
    <source>
        <dbReference type="SAM" id="MobiDB-lite"/>
    </source>
</evidence>
<dbReference type="PANTHER" id="PTHR39957">
    <property type="entry name" value="AT09846P1-RELATED"/>
    <property type="match status" value="1"/>
</dbReference>
<accession>A0A336LVP1</accession>